<evidence type="ECO:0000256" key="5">
    <source>
        <dbReference type="ARBA" id="ARBA00022777"/>
    </source>
</evidence>
<dbReference type="InterPro" id="IPR000719">
    <property type="entry name" value="Prot_kinase_dom"/>
</dbReference>
<keyword evidence="6 7" id="KW-0067">ATP-binding</keyword>
<comment type="similarity">
    <text evidence="1">Belongs to the protein kinase superfamily. STE Ser/Thr protein kinase family. MAP kinase kinase kinase subfamily.</text>
</comment>
<dbReference type="SMART" id="SM00220">
    <property type="entry name" value="S_TKc"/>
    <property type="match status" value="1"/>
</dbReference>
<dbReference type="GO" id="GO:0004674">
    <property type="term" value="F:protein serine/threonine kinase activity"/>
    <property type="evidence" value="ECO:0007669"/>
    <property type="project" value="UniProtKB-KW"/>
</dbReference>
<feature type="region of interest" description="Disordered" evidence="8">
    <location>
        <begin position="1415"/>
        <end position="1438"/>
    </location>
</feature>
<dbReference type="Gene3D" id="1.10.510.10">
    <property type="entry name" value="Transferase(Phosphotransferase) domain 1"/>
    <property type="match status" value="1"/>
</dbReference>
<dbReference type="EMBL" id="MU150343">
    <property type="protein sequence ID" value="KAF9458327.1"/>
    <property type="molecule type" value="Genomic_DNA"/>
</dbReference>
<comment type="caution">
    <text evidence="10">The sequence shown here is derived from an EMBL/GenBank/DDBJ whole genome shotgun (WGS) entry which is preliminary data.</text>
</comment>
<dbReference type="PROSITE" id="PS00107">
    <property type="entry name" value="PROTEIN_KINASE_ATP"/>
    <property type="match status" value="1"/>
</dbReference>
<dbReference type="PANTHER" id="PTHR48016">
    <property type="entry name" value="MAP KINASE KINASE KINASE SSK2-RELATED-RELATED"/>
    <property type="match status" value="1"/>
</dbReference>
<keyword evidence="2" id="KW-0723">Serine/threonine-protein kinase</keyword>
<protein>
    <recommendedName>
        <fullName evidence="9">Protein kinase domain-containing protein</fullName>
    </recommendedName>
</protein>
<dbReference type="Proteomes" id="UP000807353">
    <property type="component" value="Unassembled WGS sequence"/>
</dbReference>
<dbReference type="OrthoDB" id="1043025at2759"/>
<feature type="domain" description="Protein kinase" evidence="9">
    <location>
        <begin position="1085"/>
        <end position="1369"/>
    </location>
</feature>
<evidence type="ECO:0000256" key="7">
    <source>
        <dbReference type="PROSITE-ProRule" id="PRU10141"/>
    </source>
</evidence>
<feature type="region of interest" description="Disordered" evidence="8">
    <location>
        <begin position="97"/>
        <end position="116"/>
    </location>
</feature>
<gene>
    <name evidence="10" type="ORF">BDZ94DRAFT_1270866</name>
</gene>
<accession>A0A9P5XV55</accession>
<dbReference type="PROSITE" id="PS50011">
    <property type="entry name" value="PROTEIN_KINASE_DOM"/>
    <property type="match status" value="1"/>
</dbReference>
<dbReference type="Pfam" id="PF00069">
    <property type="entry name" value="Pkinase"/>
    <property type="match status" value="1"/>
</dbReference>
<sequence>MRRRHTPTLYPHPENSIRHNDEDDEDDDDKLGDADNPHHWDVNPRSYQQSPPPPSSGRSSRINARSTIDTTATNSRSNFTKIPKYTDIYSQFVKRYRSSEPGEQDDPRNDPDSHYFQRGLGQLLDAGDNSDEEDITRVALAAVGEGGIDRVSTLILESESIHPASQKERERLEWQTMLASVLAGDVLKSEKTRIATALQSSAEEQNNVQTNIWLGIRAKFHGRSDEEERKRLEERRIRTVDAVIEEIMHFRVTYDNPEGETRFAVHALKQVSAILRRVEVAQSLYPNLKAFYLDNPAAADGAFQARCDTLNTWSTILASLKRQITLLRRWTGSDSLDVNQPNTSADLPIHTQSLRNNGTNRSIPEHADGTSFVERVLKEDSMQRTFERGFLVTVHAFIGVARDAQVNLSPLFKEMNLPTFENELVPLISFPTKLAQASLLLRLAYVQKLKEPDVLIIDQITEDLKLGIGLACTLKRQYEAFLAPDPGGKWTLPQCISEDYDSTILDALSIFFKLIHWKLKSGAKGIYFKETDVLEAQWATFNDVSLTTAGGSCLVAEQLCSLTNKLMVRVTNYFDTQVRVPTGEDMSDHIHSHRQRALERERGIVNGSTSKSAFQAHIQGPSGVSRKMTDEQIISWYGKILDSVRLRYRKLQRFARVLTQRFSNSAEYSLENVPLDNFISTLIATDHFLVYTHSLEEDGVYVVAPNSLFDRPESIRRLLTEAFHVDEITNDDGSRLAGNTEFLGHEYDEAQYLLVLSPRNHFLWNGRVMLLNISNVDLDTKDDRVRLIADGPQRRLLLAKQVFADIFIPVDEDGEPSETLLGPLNCLTDTQAHLPSVNRELRKISRATNRLAESIVDSVHHVRNSLRLANGCQELLENWYLFASEHGQHAQRYMDRASLLKFNRLLIKLAISWVSFICDDCDPTDRKTFKWAVNALEFTLHRTKRNILHLPDEQFEMLRHKVASCMTLLISHFDILGARSTLEARREKEKQEELLRQQASDALLDEEDDFARSLSPDHDDALAFSDSSTRLFWEKISKSLQEVESNRAIIGLNHRTLGRVLDDEKPEDRSLVFLASSSSNISIRWQQGRFIGAGAFGSVYLAVNLDSGSLMAVKEIKFQELSGLPSLYSQIKDELSVMEMLHHPNVVEYYGIEVHRDKVYIFEEYCQGGSLAALLEHGRIEDEGIIQVYTMQMLEGLAYLHSRGIIHRDIKPDNILLDHLGVIKFVDFGAAKILAKNQRTIQRSRRAPDSTAPNGMPSFNGLAMNNSLTGTPMYMSPEIIKNDKRGRHGAMDIWSLGCVVLEFATGKKPWSNLDNEWAIMFHIGVATQHPPLPEPGQLSDLGISFIKQCLTIDPMRRPLATELMDHPWMLEFREALLNYEEVEMATSPPANMPTVDSFEHATVARQAAIILEKEVEDIQRASPTTPSISSESDDISDS</sequence>
<dbReference type="GO" id="GO:0038066">
    <property type="term" value="P:p38MAPK cascade"/>
    <property type="evidence" value="ECO:0007669"/>
    <property type="project" value="TreeGrafter"/>
</dbReference>
<dbReference type="InterPro" id="IPR011009">
    <property type="entry name" value="Kinase-like_dom_sf"/>
</dbReference>
<dbReference type="GO" id="GO:0005524">
    <property type="term" value="F:ATP binding"/>
    <property type="evidence" value="ECO:0007669"/>
    <property type="project" value="UniProtKB-UniRule"/>
</dbReference>
<feature type="region of interest" description="Disordered" evidence="8">
    <location>
        <begin position="1"/>
        <end position="79"/>
    </location>
</feature>
<feature type="compositionally biased region" description="Polar residues" evidence="8">
    <location>
        <begin position="341"/>
        <end position="362"/>
    </location>
</feature>
<name>A0A9P5XV55_9AGAR</name>
<dbReference type="InterPro" id="IPR017441">
    <property type="entry name" value="Protein_kinase_ATP_BS"/>
</dbReference>
<evidence type="ECO:0000313" key="10">
    <source>
        <dbReference type="EMBL" id="KAF9458327.1"/>
    </source>
</evidence>
<dbReference type="PANTHER" id="PTHR48016:SF32">
    <property type="entry name" value="MITOGEN-ACTIVATED PROTEIN KINASE KINASE KINASE 4"/>
    <property type="match status" value="1"/>
</dbReference>
<proteinExistence type="inferred from homology"/>
<dbReference type="CDD" id="cd06626">
    <property type="entry name" value="STKc_MEKK4"/>
    <property type="match status" value="1"/>
</dbReference>
<evidence type="ECO:0000256" key="4">
    <source>
        <dbReference type="ARBA" id="ARBA00022741"/>
    </source>
</evidence>
<evidence type="ECO:0000259" key="9">
    <source>
        <dbReference type="PROSITE" id="PS50011"/>
    </source>
</evidence>
<feature type="compositionally biased region" description="Polar residues" evidence="8">
    <location>
        <begin position="62"/>
        <end position="79"/>
    </location>
</feature>
<evidence type="ECO:0000256" key="6">
    <source>
        <dbReference type="ARBA" id="ARBA00022840"/>
    </source>
</evidence>
<evidence type="ECO:0000256" key="2">
    <source>
        <dbReference type="ARBA" id="ARBA00022527"/>
    </source>
</evidence>
<evidence type="ECO:0000256" key="1">
    <source>
        <dbReference type="ARBA" id="ARBA00006529"/>
    </source>
</evidence>
<keyword evidence="11" id="KW-1185">Reference proteome</keyword>
<feature type="compositionally biased region" description="Basic and acidic residues" evidence="8">
    <location>
        <begin position="31"/>
        <end position="42"/>
    </location>
</feature>
<feature type="region of interest" description="Disordered" evidence="8">
    <location>
        <begin position="341"/>
        <end position="365"/>
    </location>
</feature>
<keyword evidence="3" id="KW-0808">Transferase</keyword>
<evidence type="ECO:0000256" key="3">
    <source>
        <dbReference type="ARBA" id="ARBA00022679"/>
    </source>
</evidence>
<keyword evidence="4 7" id="KW-0547">Nucleotide-binding</keyword>
<organism evidence="10 11">
    <name type="scientific">Collybia nuda</name>
    <dbReference type="NCBI Taxonomy" id="64659"/>
    <lineage>
        <taxon>Eukaryota</taxon>
        <taxon>Fungi</taxon>
        <taxon>Dikarya</taxon>
        <taxon>Basidiomycota</taxon>
        <taxon>Agaricomycotina</taxon>
        <taxon>Agaricomycetes</taxon>
        <taxon>Agaricomycetidae</taxon>
        <taxon>Agaricales</taxon>
        <taxon>Tricholomatineae</taxon>
        <taxon>Clitocybaceae</taxon>
        <taxon>Collybia</taxon>
    </lineage>
</organism>
<evidence type="ECO:0000313" key="11">
    <source>
        <dbReference type="Proteomes" id="UP000807353"/>
    </source>
</evidence>
<dbReference type="SUPFAM" id="SSF56112">
    <property type="entry name" value="Protein kinase-like (PK-like)"/>
    <property type="match status" value="1"/>
</dbReference>
<feature type="compositionally biased region" description="Basic and acidic residues" evidence="8">
    <location>
        <begin position="97"/>
        <end position="115"/>
    </location>
</feature>
<dbReference type="InterPro" id="IPR008271">
    <property type="entry name" value="Ser/Thr_kinase_AS"/>
</dbReference>
<reference evidence="10" key="1">
    <citation type="submission" date="2020-11" db="EMBL/GenBank/DDBJ databases">
        <authorList>
            <consortium name="DOE Joint Genome Institute"/>
            <person name="Ahrendt S."/>
            <person name="Riley R."/>
            <person name="Andreopoulos W."/>
            <person name="Labutti K."/>
            <person name="Pangilinan J."/>
            <person name="Ruiz-Duenas F.J."/>
            <person name="Barrasa J.M."/>
            <person name="Sanchez-Garcia M."/>
            <person name="Camarero S."/>
            <person name="Miyauchi S."/>
            <person name="Serrano A."/>
            <person name="Linde D."/>
            <person name="Babiker R."/>
            <person name="Drula E."/>
            <person name="Ayuso-Fernandez I."/>
            <person name="Pacheco R."/>
            <person name="Padilla G."/>
            <person name="Ferreira P."/>
            <person name="Barriuso J."/>
            <person name="Kellner H."/>
            <person name="Castanera R."/>
            <person name="Alfaro M."/>
            <person name="Ramirez L."/>
            <person name="Pisabarro A.G."/>
            <person name="Kuo A."/>
            <person name="Tritt A."/>
            <person name="Lipzen A."/>
            <person name="He G."/>
            <person name="Yan M."/>
            <person name="Ng V."/>
            <person name="Cullen D."/>
            <person name="Martin F."/>
            <person name="Rosso M.-N."/>
            <person name="Henrissat B."/>
            <person name="Hibbett D."/>
            <person name="Martinez A.T."/>
            <person name="Grigoriev I.V."/>
        </authorList>
    </citation>
    <scope>NUCLEOTIDE SEQUENCE</scope>
    <source>
        <strain evidence="10">CBS 247.69</strain>
    </source>
</reference>
<dbReference type="PROSITE" id="PS00108">
    <property type="entry name" value="PROTEIN_KINASE_ST"/>
    <property type="match status" value="1"/>
</dbReference>
<dbReference type="InterPro" id="IPR050538">
    <property type="entry name" value="MAP_kinase_kinase_kinase"/>
</dbReference>
<evidence type="ECO:0000256" key="8">
    <source>
        <dbReference type="SAM" id="MobiDB-lite"/>
    </source>
</evidence>
<keyword evidence="5" id="KW-0418">Kinase</keyword>
<feature type="binding site" evidence="7">
    <location>
        <position position="1114"/>
    </location>
    <ligand>
        <name>ATP</name>
        <dbReference type="ChEBI" id="CHEBI:30616"/>
    </ligand>
</feature>